<keyword evidence="8" id="KW-0862">Zinc</keyword>
<dbReference type="InterPro" id="IPR013083">
    <property type="entry name" value="Znf_RING/FYVE/PHD"/>
</dbReference>
<dbReference type="GO" id="GO:0008270">
    <property type="term" value="F:zinc ion binding"/>
    <property type="evidence" value="ECO:0007669"/>
    <property type="project" value="UniProtKB-KW"/>
</dbReference>
<evidence type="ECO:0000256" key="7">
    <source>
        <dbReference type="ARBA" id="ARBA00022786"/>
    </source>
</evidence>
<evidence type="ECO:0000256" key="1">
    <source>
        <dbReference type="ARBA" id="ARBA00004123"/>
    </source>
</evidence>
<keyword evidence="6 10" id="KW-0863">Zinc-finger</keyword>
<dbReference type="Pfam" id="PF11789">
    <property type="entry name" value="zf-Nse"/>
    <property type="match status" value="1"/>
</dbReference>
<dbReference type="InterPro" id="IPR026846">
    <property type="entry name" value="Nse2(Mms21)"/>
</dbReference>
<feature type="compositionally biased region" description="Polar residues" evidence="11">
    <location>
        <begin position="7"/>
        <end position="23"/>
    </location>
</feature>
<evidence type="ECO:0000256" key="6">
    <source>
        <dbReference type="ARBA" id="ARBA00022771"/>
    </source>
</evidence>
<evidence type="ECO:0000313" key="13">
    <source>
        <dbReference type="EMBL" id="KAF9332185.1"/>
    </source>
</evidence>
<keyword evidence="9" id="KW-0539">Nucleus</keyword>
<keyword evidence="14" id="KW-1185">Reference proteome</keyword>
<dbReference type="GO" id="GO:0016925">
    <property type="term" value="P:protein sumoylation"/>
    <property type="evidence" value="ECO:0007669"/>
    <property type="project" value="TreeGrafter"/>
</dbReference>
<evidence type="ECO:0000256" key="3">
    <source>
        <dbReference type="ARBA" id="ARBA00008212"/>
    </source>
</evidence>
<dbReference type="EMBL" id="JAAAUY010000276">
    <property type="protein sequence ID" value="KAF9332185.1"/>
    <property type="molecule type" value="Genomic_DNA"/>
</dbReference>
<keyword evidence="5" id="KW-0479">Metal-binding</keyword>
<dbReference type="SUPFAM" id="SSF57850">
    <property type="entry name" value="RING/U-box"/>
    <property type="match status" value="1"/>
</dbReference>
<dbReference type="GO" id="GO:0005634">
    <property type="term" value="C:nucleus"/>
    <property type="evidence" value="ECO:0007669"/>
    <property type="project" value="UniProtKB-SubCell"/>
</dbReference>
<dbReference type="AlphaFoldDB" id="A0A9P5VMM1"/>
<dbReference type="PANTHER" id="PTHR21330:SF1">
    <property type="entry name" value="E3 SUMO-PROTEIN LIGASE NSE2"/>
    <property type="match status" value="1"/>
</dbReference>
<keyword evidence="7" id="KW-0833">Ubl conjugation pathway</keyword>
<organism evidence="13 14">
    <name type="scientific">Podila minutissima</name>
    <dbReference type="NCBI Taxonomy" id="64525"/>
    <lineage>
        <taxon>Eukaryota</taxon>
        <taxon>Fungi</taxon>
        <taxon>Fungi incertae sedis</taxon>
        <taxon>Mucoromycota</taxon>
        <taxon>Mortierellomycotina</taxon>
        <taxon>Mortierellomycetes</taxon>
        <taxon>Mortierellales</taxon>
        <taxon>Mortierellaceae</taxon>
        <taxon>Podila</taxon>
    </lineage>
</organism>
<dbReference type="Proteomes" id="UP000696485">
    <property type="component" value="Unassembled WGS sequence"/>
</dbReference>
<feature type="domain" description="SP-RING-type" evidence="12">
    <location>
        <begin position="234"/>
        <end position="321"/>
    </location>
</feature>
<evidence type="ECO:0000313" key="14">
    <source>
        <dbReference type="Proteomes" id="UP000696485"/>
    </source>
</evidence>
<dbReference type="GO" id="GO:0000724">
    <property type="term" value="P:double-strand break repair via homologous recombination"/>
    <property type="evidence" value="ECO:0007669"/>
    <property type="project" value="InterPro"/>
</dbReference>
<comment type="subcellular location">
    <subcellularLocation>
        <location evidence="1">Nucleus</location>
    </subcellularLocation>
</comment>
<accession>A0A9P5VMM1</accession>
<dbReference type="CDD" id="cd16651">
    <property type="entry name" value="SPL-RING_NSE2"/>
    <property type="match status" value="1"/>
</dbReference>
<dbReference type="PROSITE" id="PS51044">
    <property type="entry name" value="ZF_SP_RING"/>
    <property type="match status" value="1"/>
</dbReference>
<feature type="region of interest" description="Disordered" evidence="11">
    <location>
        <begin position="1"/>
        <end position="47"/>
    </location>
</feature>
<dbReference type="Gene3D" id="3.30.40.10">
    <property type="entry name" value="Zinc/RING finger domain, C3HC4 (zinc finger)"/>
    <property type="match status" value="1"/>
</dbReference>
<dbReference type="GO" id="GO:0061665">
    <property type="term" value="F:SUMO ligase activity"/>
    <property type="evidence" value="ECO:0007669"/>
    <property type="project" value="TreeGrafter"/>
</dbReference>
<evidence type="ECO:0000259" key="12">
    <source>
        <dbReference type="PROSITE" id="PS51044"/>
    </source>
</evidence>
<evidence type="ECO:0000256" key="8">
    <source>
        <dbReference type="ARBA" id="ARBA00022833"/>
    </source>
</evidence>
<proteinExistence type="inferred from homology"/>
<dbReference type="PANTHER" id="PTHR21330">
    <property type="entry name" value="E3 SUMO-PROTEIN LIGASE NSE2"/>
    <property type="match status" value="1"/>
</dbReference>
<name>A0A9P5VMM1_9FUNG</name>
<reference evidence="13" key="1">
    <citation type="journal article" date="2020" name="Fungal Divers.">
        <title>Resolving the Mortierellaceae phylogeny through synthesis of multi-gene phylogenetics and phylogenomics.</title>
        <authorList>
            <person name="Vandepol N."/>
            <person name="Liber J."/>
            <person name="Desiro A."/>
            <person name="Na H."/>
            <person name="Kennedy M."/>
            <person name="Barry K."/>
            <person name="Grigoriev I.V."/>
            <person name="Miller A.N."/>
            <person name="O'Donnell K."/>
            <person name="Stajich J.E."/>
            <person name="Bonito G."/>
        </authorList>
    </citation>
    <scope>NUCLEOTIDE SEQUENCE</scope>
    <source>
        <strain evidence="13">NVP1</strain>
    </source>
</reference>
<dbReference type="InterPro" id="IPR004181">
    <property type="entry name" value="Znf_MIZ"/>
</dbReference>
<dbReference type="GO" id="GO:0030915">
    <property type="term" value="C:Smc5-Smc6 complex"/>
    <property type="evidence" value="ECO:0007669"/>
    <property type="project" value="InterPro"/>
</dbReference>
<evidence type="ECO:0000256" key="4">
    <source>
        <dbReference type="ARBA" id="ARBA00022679"/>
    </source>
</evidence>
<comment type="pathway">
    <text evidence="2">Protein modification; protein sumoylation.</text>
</comment>
<sequence>MGATGAPASSSRTPQTPSASQSRHNGESSSSASSSSQAPPIEYPRTVAQSLKPSIGSFIPHTDHIKKSFDYLTDAAVEYEEFYGQPGAKTAGSTEKPSSRKPIGRSKAALAAHASQQAFSQDPRIHQMEDAILAAVDIQYQMEAERAALESLAGLISMGGKLPGMDLQVSFQELLKTEIKHQQNQRKQQQKQTGRDMDRPLLDFRTKVWDYHHMNEPMPVGNLDGAMGEDDEDDEMEIVMTGDGGQQSLKCPLTTKFLEDPVTSSSCKHSFSKDAIMSMITSQRQTLCPVHGCNRPITAGMLQSNKALARKVAREKLIQEEMSQAQEDEYTTVE</sequence>
<evidence type="ECO:0000256" key="9">
    <source>
        <dbReference type="ARBA" id="ARBA00023242"/>
    </source>
</evidence>
<feature type="region of interest" description="Disordered" evidence="11">
    <location>
        <begin position="86"/>
        <end position="106"/>
    </location>
</feature>
<comment type="similarity">
    <text evidence="3">Belongs to the NSE2 family.</text>
</comment>
<keyword evidence="4" id="KW-0808">Transferase</keyword>
<comment type="caution">
    <text evidence="13">The sequence shown here is derived from an EMBL/GenBank/DDBJ whole genome shotgun (WGS) entry which is preliminary data.</text>
</comment>
<evidence type="ECO:0000256" key="11">
    <source>
        <dbReference type="SAM" id="MobiDB-lite"/>
    </source>
</evidence>
<protein>
    <recommendedName>
        <fullName evidence="12">SP-RING-type domain-containing protein</fullName>
    </recommendedName>
</protein>
<evidence type="ECO:0000256" key="2">
    <source>
        <dbReference type="ARBA" id="ARBA00004718"/>
    </source>
</evidence>
<gene>
    <name evidence="13" type="ORF">BG006_004950</name>
</gene>
<evidence type="ECO:0000256" key="5">
    <source>
        <dbReference type="ARBA" id="ARBA00022723"/>
    </source>
</evidence>
<evidence type="ECO:0000256" key="10">
    <source>
        <dbReference type="PROSITE-ProRule" id="PRU00452"/>
    </source>
</evidence>